<evidence type="ECO:0000256" key="1">
    <source>
        <dbReference type="SAM" id="MobiDB-lite"/>
    </source>
</evidence>
<dbReference type="Proteomes" id="UP001501251">
    <property type="component" value="Unassembled WGS sequence"/>
</dbReference>
<keyword evidence="3" id="KW-1185">Reference proteome</keyword>
<proteinExistence type="predicted"/>
<dbReference type="EMBL" id="BAABAQ010000003">
    <property type="protein sequence ID" value="GAA4188924.1"/>
    <property type="molecule type" value="Genomic_DNA"/>
</dbReference>
<comment type="caution">
    <text evidence="2">The sequence shown here is derived from an EMBL/GenBank/DDBJ whole genome shotgun (WGS) entry which is preliminary data.</text>
</comment>
<sequence>MIRTRDIRPGRSPDRSLDHLPCSHATETRFAMYDMYPWNRPDETEDEAIDALQTALDRRDNGGAPSR</sequence>
<feature type="compositionally biased region" description="Basic and acidic residues" evidence="1">
    <location>
        <begin position="1"/>
        <end position="18"/>
    </location>
</feature>
<protein>
    <submittedName>
        <fullName evidence="2">Uncharacterized protein</fullName>
    </submittedName>
</protein>
<accession>A0ABP8ARQ4</accession>
<gene>
    <name evidence="2" type="ORF">GCM10022252_24970</name>
</gene>
<organism evidence="2 3">
    <name type="scientific">Streptosporangium oxazolinicum</name>
    <dbReference type="NCBI Taxonomy" id="909287"/>
    <lineage>
        <taxon>Bacteria</taxon>
        <taxon>Bacillati</taxon>
        <taxon>Actinomycetota</taxon>
        <taxon>Actinomycetes</taxon>
        <taxon>Streptosporangiales</taxon>
        <taxon>Streptosporangiaceae</taxon>
        <taxon>Streptosporangium</taxon>
    </lineage>
</organism>
<name>A0ABP8ARQ4_9ACTN</name>
<evidence type="ECO:0000313" key="3">
    <source>
        <dbReference type="Proteomes" id="UP001501251"/>
    </source>
</evidence>
<reference evidence="3" key="1">
    <citation type="journal article" date="2019" name="Int. J. Syst. Evol. Microbiol.">
        <title>The Global Catalogue of Microorganisms (GCM) 10K type strain sequencing project: providing services to taxonomists for standard genome sequencing and annotation.</title>
        <authorList>
            <consortium name="The Broad Institute Genomics Platform"/>
            <consortium name="The Broad Institute Genome Sequencing Center for Infectious Disease"/>
            <person name="Wu L."/>
            <person name="Ma J."/>
        </authorList>
    </citation>
    <scope>NUCLEOTIDE SEQUENCE [LARGE SCALE GENOMIC DNA]</scope>
    <source>
        <strain evidence="3">JCM 17388</strain>
    </source>
</reference>
<evidence type="ECO:0000313" key="2">
    <source>
        <dbReference type="EMBL" id="GAA4188924.1"/>
    </source>
</evidence>
<feature type="region of interest" description="Disordered" evidence="1">
    <location>
        <begin position="1"/>
        <end position="21"/>
    </location>
</feature>